<keyword evidence="2" id="KW-1185">Reference proteome</keyword>
<evidence type="ECO:0000313" key="2">
    <source>
        <dbReference type="Proteomes" id="UP001501666"/>
    </source>
</evidence>
<evidence type="ECO:0000313" key="1">
    <source>
        <dbReference type="EMBL" id="GAA2701769.1"/>
    </source>
</evidence>
<protein>
    <submittedName>
        <fullName evidence="1">Uncharacterized protein</fullName>
    </submittedName>
</protein>
<accession>A0ABP6FVA2</accession>
<reference evidence="2" key="1">
    <citation type="journal article" date="2019" name="Int. J. Syst. Evol. Microbiol.">
        <title>The Global Catalogue of Microorganisms (GCM) 10K type strain sequencing project: providing services to taxonomists for standard genome sequencing and annotation.</title>
        <authorList>
            <consortium name="The Broad Institute Genomics Platform"/>
            <consortium name="The Broad Institute Genome Sequencing Center for Infectious Disease"/>
            <person name="Wu L."/>
            <person name="Ma J."/>
        </authorList>
    </citation>
    <scope>NUCLEOTIDE SEQUENCE [LARGE SCALE GENOMIC DNA]</scope>
    <source>
        <strain evidence="2">JCM 6835</strain>
    </source>
</reference>
<name>A0ABP6FVA2_9ACTN</name>
<dbReference type="EMBL" id="BAAATE010000071">
    <property type="protein sequence ID" value="GAA2701769.1"/>
    <property type="molecule type" value="Genomic_DNA"/>
</dbReference>
<proteinExistence type="predicted"/>
<gene>
    <name evidence="1" type="ORF">GCM10010412_099660</name>
</gene>
<dbReference type="Proteomes" id="UP001501666">
    <property type="component" value="Unassembled WGS sequence"/>
</dbReference>
<organism evidence="1 2">
    <name type="scientific">Nonomuraea recticatena</name>
    <dbReference type="NCBI Taxonomy" id="46178"/>
    <lineage>
        <taxon>Bacteria</taxon>
        <taxon>Bacillati</taxon>
        <taxon>Actinomycetota</taxon>
        <taxon>Actinomycetes</taxon>
        <taxon>Streptosporangiales</taxon>
        <taxon>Streptosporangiaceae</taxon>
        <taxon>Nonomuraea</taxon>
    </lineage>
</organism>
<comment type="caution">
    <text evidence="1">The sequence shown here is derived from an EMBL/GenBank/DDBJ whole genome shotgun (WGS) entry which is preliminary data.</text>
</comment>
<sequence length="113" mass="11972">MLDPSLRVHSDLGSSDLIRLGGCVTFGWIDPVAVAYPGQRVWNDFASHRPGTVPAMASALLNGPVDQALDVWNPRGDPICVNRTPGPAGPLYARGANGTHRLHAARLTGLPLI</sequence>